<dbReference type="InterPro" id="IPR050508">
    <property type="entry name" value="Methyltransf_Superfamily"/>
</dbReference>
<dbReference type="Pfam" id="PF08241">
    <property type="entry name" value="Methyltransf_11"/>
    <property type="match status" value="1"/>
</dbReference>
<name>A0A495J3J5_9SPHI</name>
<sequence length="244" mass="28138">MIQTIKNLIKYQSVSIPDKAADEAYNLWAENYDDQPDNLMFYLDQLVFNEFMPDIELRGKVIADMGCGTGRHWPFLFQNKPAKLTGYDISEGMLKRLKLKFPDANTVKITDSILSNVEDATHNFVLSTLTVAHIQNIEEALQEWARILKPGGDMIITDFHPKALAAGGKRTFEYHNEHIPIVNYVHDTELIKRILLDNGLILVNEVEKVIDNTVMHYYIKQNAIHVYQKFRGMPMIYGLHFKKL</sequence>
<dbReference type="GO" id="GO:0032259">
    <property type="term" value="P:methylation"/>
    <property type="evidence" value="ECO:0007669"/>
    <property type="project" value="UniProtKB-KW"/>
</dbReference>
<gene>
    <name evidence="2" type="ORF">BDD43_3750</name>
</gene>
<accession>A0A495J3J5</accession>
<evidence type="ECO:0000259" key="1">
    <source>
        <dbReference type="Pfam" id="PF08241"/>
    </source>
</evidence>
<dbReference type="GO" id="GO:0008757">
    <property type="term" value="F:S-adenosylmethionine-dependent methyltransferase activity"/>
    <property type="evidence" value="ECO:0007669"/>
    <property type="project" value="InterPro"/>
</dbReference>
<dbReference type="Proteomes" id="UP000268007">
    <property type="component" value="Unassembled WGS sequence"/>
</dbReference>
<comment type="caution">
    <text evidence="2">The sequence shown here is derived from an EMBL/GenBank/DDBJ whole genome shotgun (WGS) entry which is preliminary data.</text>
</comment>
<keyword evidence="3" id="KW-1185">Reference proteome</keyword>
<dbReference type="AlphaFoldDB" id="A0A495J3J5"/>
<dbReference type="RefSeq" id="WP_121199020.1">
    <property type="nucleotide sequence ID" value="NZ_RBKU01000001.1"/>
</dbReference>
<reference evidence="2 3" key="1">
    <citation type="submission" date="2018-10" db="EMBL/GenBank/DDBJ databases">
        <title>Genomic Encyclopedia of Archaeal and Bacterial Type Strains, Phase II (KMG-II): from individual species to whole genera.</title>
        <authorList>
            <person name="Goeker M."/>
        </authorList>
    </citation>
    <scope>NUCLEOTIDE SEQUENCE [LARGE SCALE GENOMIC DNA]</scope>
    <source>
        <strain evidence="2 3">DSM 18602</strain>
    </source>
</reference>
<evidence type="ECO:0000313" key="3">
    <source>
        <dbReference type="Proteomes" id="UP000268007"/>
    </source>
</evidence>
<dbReference type="Gene3D" id="3.40.50.150">
    <property type="entry name" value="Vaccinia Virus protein VP39"/>
    <property type="match status" value="1"/>
</dbReference>
<keyword evidence="2" id="KW-0830">Ubiquinone</keyword>
<dbReference type="SUPFAM" id="SSF53335">
    <property type="entry name" value="S-adenosyl-L-methionine-dependent methyltransferases"/>
    <property type="match status" value="1"/>
</dbReference>
<dbReference type="EMBL" id="RBKU01000001">
    <property type="protein sequence ID" value="RKR83540.1"/>
    <property type="molecule type" value="Genomic_DNA"/>
</dbReference>
<dbReference type="OrthoDB" id="597202at2"/>
<protein>
    <submittedName>
        <fullName evidence="2">Ubiquinone/menaquinone biosynthesis C-methylase UbiE</fullName>
    </submittedName>
</protein>
<dbReference type="InterPro" id="IPR029063">
    <property type="entry name" value="SAM-dependent_MTases_sf"/>
</dbReference>
<organism evidence="2 3">
    <name type="scientific">Mucilaginibacter gracilis</name>
    <dbReference type="NCBI Taxonomy" id="423350"/>
    <lineage>
        <taxon>Bacteria</taxon>
        <taxon>Pseudomonadati</taxon>
        <taxon>Bacteroidota</taxon>
        <taxon>Sphingobacteriia</taxon>
        <taxon>Sphingobacteriales</taxon>
        <taxon>Sphingobacteriaceae</taxon>
        <taxon>Mucilaginibacter</taxon>
    </lineage>
</organism>
<keyword evidence="2" id="KW-0489">Methyltransferase</keyword>
<evidence type="ECO:0000313" key="2">
    <source>
        <dbReference type="EMBL" id="RKR83540.1"/>
    </source>
</evidence>
<proteinExistence type="predicted"/>
<dbReference type="PANTHER" id="PTHR42912:SF93">
    <property type="entry name" value="N6-ADENOSINE-METHYLTRANSFERASE TMT1A"/>
    <property type="match status" value="1"/>
</dbReference>
<keyword evidence="2" id="KW-0808">Transferase</keyword>
<dbReference type="PANTHER" id="PTHR42912">
    <property type="entry name" value="METHYLTRANSFERASE"/>
    <property type="match status" value="1"/>
</dbReference>
<feature type="domain" description="Methyltransferase type 11" evidence="1">
    <location>
        <begin position="64"/>
        <end position="156"/>
    </location>
</feature>
<dbReference type="CDD" id="cd02440">
    <property type="entry name" value="AdoMet_MTases"/>
    <property type="match status" value="1"/>
</dbReference>
<dbReference type="InterPro" id="IPR013216">
    <property type="entry name" value="Methyltransf_11"/>
</dbReference>